<keyword evidence="2" id="KW-0449">Lipoprotein</keyword>
<keyword evidence="3" id="KW-1185">Reference proteome</keyword>
<feature type="chain" id="PRO_5038829263" evidence="1">
    <location>
        <begin position="21"/>
        <end position="210"/>
    </location>
</feature>
<keyword evidence="1" id="KW-0732">Signal</keyword>
<evidence type="ECO:0000313" key="3">
    <source>
        <dbReference type="Proteomes" id="UP000198718"/>
    </source>
</evidence>
<proteinExistence type="predicted"/>
<feature type="signal peptide" evidence="1">
    <location>
        <begin position="1"/>
        <end position="20"/>
    </location>
</feature>
<dbReference type="Proteomes" id="UP000198718">
    <property type="component" value="Unassembled WGS sequence"/>
</dbReference>
<dbReference type="InterPro" id="IPR052944">
    <property type="entry name" value="Sporulation_related"/>
</dbReference>
<dbReference type="InterPro" id="IPR004564">
    <property type="entry name" value="OM_lipoprot_carrier_LolA-like"/>
</dbReference>
<dbReference type="InterPro" id="IPR029046">
    <property type="entry name" value="LolA/LolB/LppX"/>
</dbReference>
<sequence length="210" mass="25283">MKYWRVVIILGLALMLVACQQPTNEEAYYKIQKKLADMESYQCKAKIYINQEGQEVEYTFLQSFKKPNQYRLEGLAPEGIRGNLTIYNGKTAWLWNPSINQIWKIDNFHQSQEQMMFIGYFLRNYVSSKEASFRAEGLQDKDYIILSTEIPGGNHYFAQQKLWVDKKEMIPLKLYIYDIKGNTRYRVYYEDFFYNFKLEDELFYLQQQEY</sequence>
<dbReference type="EMBL" id="FNFP01000005">
    <property type="protein sequence ID" value="SDK96005.1"/>
    <property type="molecule type" value="Genomic_DNA"/>
</dbReference>
<dbReference type="SUPFAM" id="SSF89392">
    <property type="entry name" value="Prokaryotic lipoproteins and lipoprotein localization factors"/>
    <property type="match status" value="1"/>
</dbReference>
<dbReference type="Pfam" id="PF03548">
    <property type="entry name" value="LolA"/>
    <property type="match status" value="1"/>
</dbReference>
<dbReference type="STRING" id="393762.SAMN05660472_02361"/>
<dbReference type="AlphaFoldDB" id="A0A1G9G5V9"/>
<dbReference type="PROSITE" id="PS51257">
    <property type="entry name" value="PROKAR_LIPOPROTEIN"/>
    <property type="match status" value="1"/>
</dbReference>
<protein>
    <submittedName>
        <fullName evidence="2">Outer membrane lipoprotein-sorting protein</fullName>
    </submittedName>
</protein>
<evidence type="ECO:0000313" key="2">
    <source>
        <dbReference type="EMBL" id="SDK96005.1"/>
    </source>
</evidence>
<dbReference type="PANTHER" id="PTHR37507">
    <property type="entry name" value="SPORULATION PROTEIN YDCC"/>
    <property type="match status" value="1"/>
</dbReference>
<dbReference type="Gene3D" id="2.50.20.10">
    <property type="entry name" value="Lipoprotein localisation LolA/LolB/LppX"/>
    <property type="match status" value="1"/>
</dbReference>
<dbReference type="PANTHER" id="PTHR37507:SF2">
    <property type="entry name" value="SPORULATION PROTEIN YDCC"/>
    <property type="match status" value="1"/>
</dbReference>
<name>A0A1G9G5V9_9FIRM</name>
<dbReference type="OrthoDB" id="2047841at2"/>
<evidence type="ECO:0000256" key="1">
    <source>
        <dbReference type="SAM" id="SignalP"/>
    </source>
</evidence>
<gene>
    <name evidence="2" type="ORF">SAMN05660472_02361</name>
</gene>
<accession>A0A1G9G5V9</accession>
<dbReference type="RefSeq" id="WP_090553890.1">
    <property type="nucleotide sequence ID" value="NZ_FNFP01000005.1"/>
</dbReference>
<reference evidence="2 3" key="1">
    <citation type="submission" date="2016-10" db="EMBL/GenBank/DDBJ databases">
        <authorList>
            <person name="de Groot N.N."/>
        </authorList>
    </citation>
    <scope>NUCLEOTIDE SEQUENCE [LARGE SCALE GENOMIC DNA]</scope>
    <source>
        <strain evidence="2 3">DSM 18346</strain>
    </source>
</reference>
<organism evidence="2 3">
    <name type="scientific">Natronincola ferrireducens</name>
    <dbReference type="NCBI Taxonomy" id="393762"/>
    <lineage>
        <taxon>Bacteria</taxon>
        <taxon>Bacillati</taxon>
        <taxon>Bacillota</taxon>
        <taxon>Clostridia</taxon>
        <taxon>Peptostreptococcales</taxon>
        <taxon>Natronincolaceae</taxon>
        <taxon>Natronincola</taxon>
    </lineage>
</organism>